<proteinExistence type="predicted"/>
<evidence type="ECO:0000313" key="3">
    <source>
        <dbReference type="EMBL" id="MBB5932048.1"/>
    </source>
</evidence>
<feature type="domain" description="Flavin reductase like" evidence="2">
    <location>
        <begin position="20"/>
        <end position="165"/>
    </location>
</feature>
<dbReference type="PANTHER" id="PTHR30466:SF1">
    <property type="entry name" value="FMN REDUCTASE (NADH) RUTF"/>
    <property type="match status" value="1"/>
</dbReference>
<protein>
    <submittedName>
        <fullName evidence="3">Flavin reductase (DIM6/NTAB) family NADH-FMN oxidoreductase RutF</fullName>
    </submittedName>
</protein>
<dbReference type="Gene3D" id="2.30.110.10">
    <property type="entry name" value="Electron Transport, Fmn-binding Protein, Chain A"/>
    <property type="match status" value="1"/>
</dbReference>
<keyword evidence="1" id="KW-0560">Oxidoreductase</keyword>
<reference evidence="3 4" key="1">
    <citation type="submission" date="2020-08" db="EMBL/GenBank/DDBJ databases">
        <title>Genomic Encyclopedia of Type Strains, Phase III (KMG-III): the genomes of soil and plant-associated and newly described type strains.</title>
        <authorList>
            <person name="Whitman W."/>
        </authorList>
    </citation>
    <scope>NUCLEOTIDE SEQUENCE [LARGE SCALE GENOMIC DNA]</scope>
    <source>
        <strain evidence="3 4">CECT 3313</strain>
    </source>
</reference>
<dbReference type="GO" id="GO:0010181">
    <property type="term" value="F:FMN binding"/>
    <property type="evidence" value="ECO:0007669"/>
    <property type="project" value="InterPro"/>
</dbReference>
<dbReference type="Pfam" id="PF01613">
    <property type="entry name" value="Flavin_Reduct"/>
    <property type="match status" value="1"/>
</dbReference>
<keyword evidence="4" id="KW-1185">Reference proteome</keyword>
<evidence type="ECO:0000256" key="1">
    <source>
        <dbReference type="ARBA" id="ARBA00023002"/>
    </source>
</evidence>
<sequence>MPETPSAADVVSLDAFRSLMSEFPTGVAVVTSFDPDGEPRGMTCSALCSVTGAPPTLLVCLRRESPTLDAVTRCGRFAVNFLDAEAQHVAELFGSPAKTGRFDLVDWSMGRCGPHIAEHAHAIADCRVARTGDGGSHVVVFGEVSDVTLHRGRDPLLYGRRRYNVWPEQAARRPALCPRDAPPPDQPSET</sequence>
<comment type="caution">
    <text evidence="3">The sequence shown here is derived from an EMBL/GenBank/DDBJ whole genome shotgun (WGS) entry which is preliminary data.</text>
</comment>
<name>A0A7W9Q1U1_9ACTN</name>
<dbReference type="GO" id="GO:0042602">
    <property type="term" value="F:riboflavin reductase (NADPH) activity"/>
    <property type="evidence" value="ECO:0007669"/>
    <property type="project" value="TreeGrafter"/>
</dbReference>
<dbReference type="PANTHER" id="PTHR30466">
    <property type="entry name" value="FLAVIN REDUCTASE"/>
    <property type="match status" value="1"/>
</dbReference>
<organism evidence="3 4">
    <name type="scientific">Streptomyces echinatus</name>
    <dbReference type="NCBI Taxonomy" id="67293"/>
    <lineage>
        <taxon>Bacteria</taxon>
        <taxon>Bacillati</taxon>
        <taxon>Actinomycetota</taxon>
        <taxon>Actinomycetes</taxon>
        <taxon>Kitasatosporales</taxon>
        <taxon>Streptomycetaceae</taxon>
        <taxon>Streptomyces</taxon>
    </lineage>
</organism>
<dbReference type="InterPro" id="IPR050268">
    <property type="entry name" value="NADH-dep_flavin_reductase"/>
</dbReference>
<dbReference type="InterPro" id="IPR002563">
    <property type="entry name" value="Flavin_Rdtase-like_dom"/>
</dbReference>
<dbReference type="RefSeq" id="WP_225817806.1">
    <property type="nucleotide sequence ID" value="NZ_BAAAWF010000075.1"/>
</dbReference>
<accession>A0A7W9Q1U1</accession>
<evidence type="ECO:0000259" key="2">
    <source>
        <dbReference type="SMART" id="SM00903"/>
    </source>
</evidence>
<gene>
    <name evidence="3" type="ORF">FHS34_007557</name>
</gene>
<dbReference type="EMBL" id="JACHJK010000021">
    <property type="protein sequence ID" value="MBB5932048.1"/>
    <property type="molecule type" value="Genomic_DNA"/>
</dbReference>
<evidence type="ECO:0000313" key="4">
    <source>
        <dbReference type="Proteomes" id="UP000585836"/>
    </source>
</evidence>
<dbReference type="SMART" id="SM00903">
    <property type="entry name" value="Flavin_Reduct"/>
    <property type="match status" value="1"/>
</dbReference>
<dbReference type="InterPro" id="IPR012349">
    <property type="entry name" value="Split_barrel_FMN-bd"/>
</dbReference>
<dbReference type="SUPFAM" id="SSF50475">
    <property type="entry name" value="FMN-binding split barrel"/>
    <property type="match status" value="1"/>
</dbReference>
<dbReference type="Proteomes" id="UP000585836">
    <property type="component" value="Unassembled WGS sequence"/>
</dbReference>
<dbReference type="AlphaFoldDB" id="A0A7W9Q1U1"/>